<reference evidence="3 4" key="1">
    <citation type="journal article" date="2012" name="J. Bacteriol.">
        <title>Draft Genome Sequence of Mesorhizobium alhagi CCNWXJ12-2T, a Novel Salt-Resistant Species Isolated from the Desert of Northwestern China.</title>
        <authorList>
            <person name="Zhou M."/>
            <person name="Chen W."/>
            <person name="Chen H."/>
            <person name="Wei G."/>
        </authorList>
    </citation>
    <scope>NUCLEOTIDE SEQUENCE [LARGE SCALE GENOMIC DNA]</scope>
    <source>
        <strain evidence="3 4">CCNWXJ12-2</strain>
    </source>
</reference>
<dbReference type="SUPFAM" id="SSF47598">
    <property type="entry name" value="Ribbon-helix-helix"/>
    <property type="match status" value="1"/>
</dbReference>
<evidence type="ECO:0000256" key="1">
    <source>
        <dbReference type="SAM" id="MobiDB-lite"/>
    </source>
</evidence>
<organism evidence="3 4">
    <name type="scientific">Mesorhizobium alhagi CCNWXJ12-2</name>
    <dbReference type="NCBI Taxonomy" id="1107882"/>
    <lineage>
        <taxon>Bacteria</taxon>
        <taxon>Pseudomonadati</taxon>
        <taxon>Pseudomonadota</taxon>
        <taxon>Alphaproteobacteria</taxon>
        <taxon>Hyphomicrobiales</taxon>
        <taxon>Phyllobacteriaceae</taxon>
        <taxon>Allomesorhizobium</taxon>
    </lineage>
</organism>
<dbReference type="InterPro" id="IPR013321">
    <property type="entry name" value="Arc_rbn_hlx_hlx"/>
</dbReference>
<evidence type="ECO:0000313" key="3">
    <source>
        <dbReference type="EMBL" id="EHK59380.1"/>
    </source>
</evidence>
<feature type="compositionally biased region" description="Basic and acidic residues" evidence="1">
    <location>
        <begin position="66"/>
        <end position="79"/>
    </location>
</feature>
<dbReference type="Gene3D" id="1.10.1220.10">
    <property type="entry name" value="Met repressor-like"/>
    <property type="match status" value="1"/>
</dbReference>
<proteinExistence type="predicted"/>
<dbReference type="AlphaFoldDB" id="H0HIR5"/>
<protein>
    <recommendedName>
        <fullName evidence="2">Antitoxin FitA-like ribbon-helix-helix domain-containing protein</fullName>
    </recommendedName>
</protein>
<accession>H0HIR5</accession>
<keyword evidence="4" id="KW-1185">Reference proteome</keyword>
<dbReference type="GO" id="GO:0006355">
    <property type="term" value="P:regulation of DNA-templated transcription"/>
    <property type="evidence" value="ECO:0007669"/>
    <property type="project" value="InterPro"/>
</dbReference>
<name>H0HIR5_9HYPH</name>
<dbReference type="InterPro" id="IPR010985">
    <property type="entry name" value="Ribbon_hlx_hlx"/>
</dbReference>
<evidence type="ECO:0000259" key="2">
    <source>
        <dbReference type="Pfam" id="PF22513"/>
    </source>
</evidence>
<gene>
    <name evidence="3" type="ORF">MAXJ12_00090</name>
</gene>
<dbReference type="InterPro" id="IPR053853">
    <property type="entry name" value="FitA-like_RHH"/>
</dbReference>
<feature type="domain" description="Antitoxin FitA-like ribbon-helix-helix" evidence="2">
    <location>
        <begin position="9"/>
        <end position="47"/>
    </location>
</feature>
<sequence length="87" mass="9870">MHRVEATVATLMIRNLPDDIKRELRKRAANRGVSMEQEARDTLARSVLAPAGRRKPSIEAMSKLGKKPERPFDLKKVSDEMWDAGLQ</sequence>
<dbReference type="PATRIC" id="fig|1107882.3.peg.20"/>
<feature type="region of interest" description="Disordered" evidence="1">
    <location>
        <begin position="29"/>
        <end position="87"/>
    </location>
</feature>
<dbReference type="Proteomes" id="UP000003250">
    <property type="component" value="Unassembled WGS sequence"/>
</dbReference>
<dbReference type="Pfam" id="PF22513">
    <property type="entry name" value="FitA-like_RHH"/>
    <property type="match status" value="1"/>
</dbReference>
<evidence type="ECO:0000313" key="4">
    <source>
        <dbReference type="Proteomes" id="UP000003250"/>
    </source>
</evidence>
<dbReference type="EMBL" id="AHAM01000001">
    <property type="protein sequence ID" value="EHK59380.1"/>
    <property type="molecule type" value="Genomic_DNA"/>
</dbReference>